<proteinExistence type="inferred from homology"/>
<comment type="similarity">
    <text evidence="1">Belongs to the class-IV pyridoxal-phosphate-dependent aminotransferase family.</text>
</comment>
<dbReference type="GeneID" id="82887262"/>
<dbReference type="PANTHER" id="PTHR42743">
    <property type="entry name" value="AMINO-ACID AMINOTRANSFERASE"/>
    <property type="match status" value="1"/>
</dbReference>
<comment type="caution">
    <text evidence="2">The sequence shown here is derived from an EMBL/GenBank/DDBJ whole genome shotgun (WGS) entry which is preliminary data.</text>
</comment>
<dbReference type="NCBIfam" id="NF005887">
    <property type="entry name" value="PRK07849.1-2"/>
    <property type="match status" value="1"/>
</dbReference>
<dbReference type="NCBIfam" id="NF005886">
    <property type="entry name" value="PRK07849.1-1"/>
    <property type="match status" value="1"/>
</dbReference>
<dbReference type="GO" id="GO:0046394">
    <property type="term" value="P:carboxylic acid biosynthetic process"/>
    <property type="evidence" value="ECO:0007669"/>
    <property type="project" value="UniProtKB-ARBA"/>
</dbReference>
<dbReference type="AlphaFoldDB" id="A0A4Y4C1Y3"/>
<name>A0A4Y4C1Y3_9CORY</name>
<dbReference type="Gene3D" id="3.20.10.10">
    <property type="entry name" value="D-amino Acid Aminotransferase, subunit A, domain 2"/>
    <property type="match status" value="1"/>
</dbReference>
<evidence type="ECO:0000313" key="2">
    <source>
        <dbReference type="EMBL" id="GEC85799.1"/>
    </source>
</evidence>
<dbReference type="InterPro" id="IPR043132">
    <property type="entry name" value="BCAT-like_C"/>
</dbReference>
<dbReference type="InterPro" id="IPR001544">
    <property type="entry name" value="Aminotrans_IV"/>
</dbReference>
<gene>
    <name evidence="2" type="ORF">CVA01_11130</name>
</gene>
<dbReference type="Gene3D" id="3.30.470.10">
    <property type="match status" value="1"/>
</dbReference>
<dbReference type="GO" id="GO:0016829">
    <property type="term" value="F:lyase activity"/>
    <property type="evidence" value="ECO:0007669"/>
    <property type="project" value="UniProtKB-KW"/>
</dbReference>
<organism evidence="2 3">
    <name type="scientific">Corynebacterium variabile</name>
    <dbReference type="NCBI Taxonomy" id="1727"/>
    <lineage>
        <taxon>Bacteria</taxon>
        <taxon>Bacillati</taxon>
        <taxon>Actinomycetota</taxon>
        <taxon>Actinomycetes</taxon>
        <taxon>Mycobacteriales</taxon>
        <taxon>Corynebacteriaceae</taxon>
        <taxon>Corynebacterium</taxon>
    </lineage>
</organism>
<reference evidence="2 3" key="1">
    <citation type="submission" date="2019-06" db="EMBL/GenBank/DDBJ databases">
        <title>Whole genome shotgun sequence of Corynebacterium variabile NBRC 15286.</title>
        <authorList>
            <person name="Hosoyama A."/>
            <person name="Uohara A."/>
            <person name="Ohji S."/>
            <person name="Ichikawa N."/>
        </authorList>
    </citation>
    <scope>NUCLEOTIDE SEQUENCE [LARGE SCALE GENOMIC DNA]</scope>
    <source>
        <strain evidence="2 3">NBRC 15286</strain>
    </source>
</reference>
<sequence>MDVPTTTSSPLGSRAVVAVHPSGDAAPELLDPTLPALYIDDLAAVRGDGVFETLMVRDGAVRNLDRHTARFINSAAMLDLPAPDTGRWHAATDLALEHWVASGGGDGSLRWMYSRGRETTGEPTGWVTVAPEPPAVARGREQGVRVMTAQRGYSLDITKDAAPWALVGAKTLSYAANMAALRYAKSHDLDDVIFIGDGERVLEGPTSTVIMARDRDGVREILTPLHEVGVLPGTTQAAMYRLAGETGWTCSEAPLTVGDLRNADGVWLLSSVRRYARVTALDGTPLDRPVCADEIEDLATRAAEGR</sequence>
<dbReference type="InterPro" id="IPR036038">
    <property type="entry name" value="Aminotransferase-like"/>
</dbReference>
<dbReference type="InterPro" id="IPR043131">
    <property type="entry name" value="BCAT-like_N"/>
</dbReference>
<evidence type="ECO:0000256" key="1">
    <source>
        <dbReference type="ARBA" id="ARBA00009320"/>
    </source>
</evidence>
<keyword evidence="2" id="KW-0456">Lyase</keyword>
<dbReference type="GO" id="GO:0005829">
    <property type="term" value="C:cytosol"/>
    <property type="evidence" value="ECO:0007669"/>
    <property type="project" value="TreeGrafter"/>
</dbReference>
<dbReference type="Pfam" id="PF01063">
    <property type="entry name" value="Aminotran_4"/>
    <property type="match status" value="1"/>
</dbReference>
<evidence type="ECO:0000313" key="3">
    <source>
        <dbReference type="Proteomes" id="UP000319986"/>
    </source>
</evidence>
<dbReference type="Proteomes" id="UP000319986">
    <property type="component" value="Unassembled WGS sequence"/>
</dbReference>
<dbReference type="InterPro" id="IPR050571">
    <property type="entry name" value="Class-IV_PLP-Dep_Aminotrnsfr"/>
</dbReference>
<dbReference type="SUPFAM" id="SSF56752">
    <property type="entry name" value="D-aminoacid aminotransferase-like PLP-dependent enzymes"/>
    <property type="match status" value="1"/>
</dbReference>
<dbReference type="RefSeq" id="WP_141329261.1">
    <property type="nucleotide sequence ID" value="NZ_BJNT01000008.1"/>
</dbReference>
<protein>
    <submittedName>
        <fullName evidence="2">4-amino-4-deoxychorismate lyase</fullName>
    </submittedName>
</protein>
<dbReference type="PANTHER" id="PTHR42743:SF11">
    <property type="entry name" value="AMINODEOXYCHORISMATE LYASE"/>
    <property type="match status" value="1"/>
</dbReference>
<dbReference type="EMBL" id="BJNT01000008">
    <property type="protein sequence ID" value="GEC85799.1"/>
    <property type="molecule type" value="Genomic_DNA"/>
</dbReference>
<accession>A0A4Y4C1Y3</accession>